<dbReference type="Proteomes" id="UP000789706">
    <property type="component" value="Unassembled WGS sequence"/>
</dbReference>
<dbReference type="PROSITE" id="PS50048">
    <property type="entry name" value="ZN2_CY6_FUNGAL_2"/>
    <property type="match status" value="1"/>
</dbReference>
<dbReference type="InterPro" id="IPR001138">
    <property type="entry name" value="Zn2Cys6_DnaBD"/>
</dbReference>
<organism evidence="3 4">
    <name type="scientific">Diversispora eburnea</name>
    <dbReference type="NCBI Taxonomy" id="1213867"/>
    <lineage>
        <taxon>Eukaryota</taxon>
        <taxon>Fungi</taxon>
        <taxon>Fungi incertae sedis</taxon>
        <taxon>Mucoromycota</taxon>
        <taxon>Glomeromycotina</taxon>
        <taxon>Glomeromycetes</taxon>
        <taxon>Diversisporales</taxon>
        <taxon>Diversisporaceae</taxon>
        <taxon>Diversispora</taxon>
    </lineage>
</organism>
<keyword evidence="1" id="KW-0539">Nucleus</keyword>
<protein>
    <submittedName>
        <fullName evidence="3">5421_t:CDS:1</fullName>
    </submittedName>
</protein>
<dbReference type="GO" id="GO:0000981">
    <property type="term" value="F:DNA-binding transcription factor activity, RNA polymerase II-specific"/>
    <property type="evidence" value="ECO:0007669"/>
    <property type="project" value="InterPro"/>
</dbReference>
<dbReference type="CDD" id="cd00067">
    <property type="entry name" value="GAL4"/>
    <property type="match status" value="1"/>
</dbReference>
<evidence type="ECO:0000259" key="2">
    <source>
        <dbReference type="PROSITE" id="PS50048"/>
    </source>
</evidence>
<evidence type="ECO:0000313" key="3">
    <source>
        <dbReference type="EMBL" id="CAG8488124.1"/>
    </source>
</evidence>
<comment type="caution">
    <text evidence="3">The sequence shown here is derived from an EMBL/GenBank/DDBJ whole genome shotgun (WGS) entry which is preliminary data.</text>
</comment>
<dbReference type="AlphaFoldDB" id="A0A9N8WFM5"/>
<dbReference type="Pfam" id="PF00172">
    <property type="entry name" value="Zn_clus"/>
    <property type="match status" value="1"/>
</dbReference>
<dbReference type="SUPFAM" id="SSF57701">
    <property type="entry name" value="Zn2/Cys6 DNA-binding domain"/>
    <property type="match status" value="1"/>
</dbReference>
<dbReference type="OrthoDB" id="2436710at2759"/>
<evidence type="ECO:0000313" key="4">
    <source>
        <dbReference type="Proteomes" id="UP000789706"/>
    </source>
</evidence>
<dbReference type="EMBL" id="CAJVPK010000282">
    <property type="protein sequence ID" value="CAG8488124.1"/>
    <property type="molecule type" value="Genomic_DNA"/>
</dbReference>
<dbReference type="InterPro" id="IPR050797">
    <property type="entry name" value="Carb_Metab_Trans_Reg"/>
</dbReference>
<dbReference type="SMART" id="SM00066">
    <property type="entry name" value="GAL4"/>
    <property type="match status" value="1"/>
</dbReference>
<sequence>MYPRKNNKNAQRKKVTNACKNCRKRKSKCSGREISGSNSIKQCDRCLRHNLKCEFIEPSIKRGPPKGRDRYLIYQERECLEFPRIYDCLNFNNVNFDVDTLVSVFNKTHPGMSYCNNNCDESYVYHYQPPTSSTIQTEFSLNESIEVPTMSFNEARRIMKTVEVKSIWIMNSNRIMCIR</sequence>
<gene>
    <name evidence="3" type="ORF">DEBURN_LOCUS4026</name>
</gene>
<dbReference type="GO" id="GO:0008270">
    <property type="term" value="F:zinc ion binding"/>
    <property type="evidence" value="ECO:0007669"/>
    <property type="project" value="InterPro"/>
</dbReference>
<reference evidence="3" key="1">
    <citation type="submission" date="2021-06" db="EMBL/GenBank/DDBJ databases">
        <authorList>
            <person name="Kallberg Y."/>
            <person name="Tangrot J."/>
            <person name="Rosling A."/>
        </authorList>
    </citation>
    <scope>NUCLEOTIDE SEQUENCE</scope>
    <source>
        <strain evidence="3">AZ414A</strain>
    </source>
</reference>
<dbReference type="Gene3D" id="4.10.240.10">
    <property type="entry name" value="Zn(2)-C6 fungal-type DNA-binding domain"/>
    <property type="match status" value="1"/>
</dbReference>
<proteinExistence type="predicted"/>
<evidence type="ECO:0000256" key="1">
    <source>
        <dbReference type="ARBA" id="ARBA00023242"/>
    </source>
</evidence>
<accession>A0A9N8WFM5</accession>
<dbReference type="InterPro" id="IPR036864">
    <property type="entry name" value="Zn2-C6_fun-type_DNA-bd_sf"/>
</dbReference>
<feature type="domain" description="Zn(2)-C6 fungal-type" evidence="2">
    <location>
        <begin position="18"/>
        <end position="55"/>
    </location>
</feature>
<dbReference type="PANTHER" id="PTHR31668">
    <property type="entry name" value="GLUCOSE TRANSPORT TRANSCRIPTION REGULATOR RGT1-RELATED-RELATED"/>
    <property type="match status" value="1"/>
</dbReference>
<name>A0A9N8WFM5_9GLOM</name>
<keyword evidence="4" id="KW-1185">Reference proteome</keyword>